<sequence>MPNQKPVDSRVLLNWRAPWRFRQDHRTPYIKLLKTSAGTRNLKLGKIIHAHLLSSDQLSAYNVIGNNTLLNLYVKCDQLSVAQEVFDGMRLRNIVSWSILMSGYLHKGFCPKVLDLFRSMISTVDGQRPNELLVPNKYVLSTVLSCCADNGLLFEGQQCHGYALKSGLVFHRYVKNALLSMYSMCSEVYGAMTVFIEVPGSDIYTYNSILNGLVENGFLGEALNVLRRMVDEHMDWDIVSFLGALGLCARLKNLKMGLQVHARILKVNFVSDQYINSAVTDMYGKCGKISAARKMFDKLEIRNVVSWTSIMAAYSQNECYEQTLKLFLEMDLVGIRPNEYTYAVLLHSSASLTASGFGSSLHAHIDKIGYKGYVVVGNALINMYSRNGNIEAATKIFVMMRFRDSITWNSMISGYSHHGLGKEALAVFYDMLAEQKLPNYVTFVGVLSACGHLRLVEEGFYYLHHLMYKMGIEPGLEHYTCIVGLLGKAGQLDVAENFMRSAPIKWDVVAWRTLLNACHVHRYYGLGMRVAEVLLQLNPDDVSTCILLSNMHAKASSWDGASRMRKLMKGRNIKKEPGLSWTEIGNTTHVFVSDDNKHAESVQIHKKIRDLLSEIKPLGYVPDVASALHDVEEEQIEGSLTYHSEKLATAYALMKTPPSAPIRVIKNLRICDDCHSAVKLISKVTNRLIIIRDVNRFHSFRDGHCSCADYW</sequence>
<evidence type="ECO:0000313" key="1">
    <source>
        <dbReference type="EMBL" id="KAI5667619.1"/>
    </source>
</evidence>
<protein>
    <submittedName>
        <fullName evidence="1">Uncharacterized protein</fullName>
    </submittedName>
</protein>
<dbReference type="EMBL" id="CM044704">
    <property type="protein sequence ID" value="KAI5667619.1"/>
    <property type="molecule type" value="Genomic_DNA"/>
</dbReference>
<reference evidence="2" key="1">
    <citation type="journal article" date="2023" name="Nat. Plants">
        <title>Single-cell RNA sequencing provides a high-resolution roadmap for understanding the multicellular compartmentation of specialized metabolism.</title>
        <authorList>
            <person name="Sun S."/>
            <person name="Shen X."/>
            <person name="Li Y."/>
            <person name="Li Y."/>
            <person name="Wang S."/>
            <person name="Li R."/>
            <person name="Zhang H."/>
            <person name="Shen G."/>
            <person name="Guo B."/>
            <person name="Wei J."/>
            <person name="Xu J."/>
            <person name="St-Pierre B."/>
            <person name="Chen S."/>
            <person name="Sun C."/>
        </authorList>
    </citation>
    <scope>NUCLEOTIDE SEQUENCE [LARGE SCALE GENOMIC DNA]</scope>
</reference>
<organism evidence="1 2">
    <name type="scientific">Catharanthus roseus</name>
    <name type="common">Madagascar periwinkle</name>
    <name type="synonym">Vinca rosea</name>
    <dbReference type="NCBI Taxonomy" id="4058"/>
    <lineage>
        <taxon>Eukaryota</taxon>
        <taxon>Viridiplantae</taxon>
        <taxon>Streptophyta</taxon>
        <taxon>Embryophyta</taxon>
        <taxon>Tracheophyta</taxon>
        <taxon>Spermatophyta</taxon>
        <taxon>Magnoliopsida</taxon>
        <taxon>eudicotyledons</taxon>
        <taxon>Gunneridae</taxon>
        <taxon>Pentapetalae</taxon>
        <taxon>asterids</taxon>
        <taxon>lamiids</taxon>
        <taxon>Gentianales</taxon>
        <taxon>Apocynaceae</taxon>
        <taxon>Rauvolfioideae</taxon>
        <taxon>Vinceae</taxon>
        <taxon>Catharanthinae</taxon>
        <taxon>Catharanthus</taxon>
    </lineage>
</organism>
<dbReference type="Proteomes" id="UP001060085">
    <property type="component" value="Linkage Group LG04"/>
</dbReference>
<evidence type="ECO:0000313" key="2">
    <source>
        <dbReference type="Proteomes" id="UP001060085"/>
    </source>
</evidence>
<comment type="caution">
    <text evidence="1">The sequence shown here is derived from an EMBL/GenBank/DDBJ whole genome shotgun (WGS) entry which is preliminary data.</text>
</comment>
<name>A0ACC0B4P9_CATRO</name>
<proteinExistence type="predicted"/>
<gene>
    <name evidence="1" type="ORF">M9H77_17472</name>
</gene>
<keyword evidence="2" id="KW-1185">Reference proteome</keyword>
<accession>A0ACC0B4P9</accession>